<protein>
    <submittedName>
        <fullName evidence="2">Uncharacterized protein</fullName>
    </submittedName>
</protein>
<organism evidence="2">
    <name type="scientific">Anopheles darlingi</name>
    <name type="common">Mosquito</name>
    <dbReference type="NCBI Taxonomy" id="43151"/>
    <lineage>
        <taxon>Eukaryota</taxon>
        <taxon>Metazoa</taxon>
        <taxon>Ecdysozoa</taxon>
        <taxon>Arthropoda</taxon>
        <taxon>Hexapoda</taxon>
        <taxon>Insecta</taxon>
        <taxon>Pterygota</taxon>
        <taxon>Neoptera</taxon>
        <taxon>Endopterygota</taxon>
        <taxon>Diptera</taxon>
        <taxon>Nematocera</taxon>
        <taxon>Culicoidea</taxon>
        <taxon>Culicidae</taxon>
        <taxon>Anophelinae</taxon>
        <taxon>Anopheles</taxon>
    </lineage>
</organism>
<feature type="transmembrane region" description="Helical" evidence="1">
    <location>
        <begin position="35"/>
        <end position="54"/>
    </location>
</feature>
<dbReference type="EMBL" id="GGFL01015796">
    <property type="protein sequence ID" value="MBW79974.1"/>
    <property type="molecule type" value="Transcribed_RNA"/>
</dbReference>
<keyword evidence="1" id="KW-0472">Membrane</keyword>
<proteinExistence type="predicted"/>
<evidence type="ECO:0000256" key="1">
    <source>
        <dbReference type="SAM" id="Phobius"/>
    </source>
</evidence>
<accession>A0A2M4DQY6</accession>
<dbReference type="AlphaFoldDB" id="A0A2M4DQY6"/>
<sequence length="91" mass="10740">MEWCMSKRFHSFVLSFLAFSFFSLSIFFVSNWHQFPVAFSFSFLVVFYVGRKAFPVPTYAYDDKMCVPCYVFCLGKCKSDVSPYLFFPVVR</sequence>
<keyword evidence="1" id="KW-1133">Transmembrane helix</keyword>
<reference evidence="2" key="1">
    <citation type="submission" date="2018-01" db="EMBL/GenBank/DDBJ databases">
        <title>An insight into the sialome of Amazonian anophelines.</title>
        <authorList>
            <person name="Ribeiro J.M."/>
            <person name="Scarpassa V."/>
            <person name="Calvo E."/>
        </authorList>
    </citation>
    <scope>NUCLEOTIDE SEQUENCE</scope>
</reference>
<keyword evidence="1" id="KW-0812">Transmembrane</keyword>
<name>A0A2M4DQY6_ANODA</name>
<feature type="transmembrane region" description="Helical" evidence="1">
    <location>
        <begin position="12"/>
        <end position="29"/>
    </location>
</feature>
<evidence type="ECO:0000313" key="2">
    <source>
        <dbReference type="EMBL" id="MBW79974.1"/>
    </source>
</evidence>